<dbReference type="GO" id="GO:0051371">
    <property type="term" value="F:muscle alpha-actinin binding"/>
    <property type="evidence" value="ECO:0007669"/>
    <property type="project" value="TreeGrafter"/>
</dbReference>
<evidence type="ECO:0000256" key="3">
    <source>
        <dbReference type="ARBA" id="ARBA00023038"/>
    </source>
</evidence>
<dbReference type="Proteomes" id="UP001220961">
    <property type="component" value="Chromosome 6"/>
</dbReference>
<dbReference type="InterPro" id="IPR050604">
    <property type="entry name" value="PDZ-LIM_domain"/>
</dbReference>
<evidence type="ECO:0000259" key="6">
    <source>
        <dbReference type="PROSITE" id="PS50023"/>
    </source>
</evidence>
<proteinExistence type="predicted"/>
<dbReference type="GO" id="GO:0003779">
    <property type="term" value="F:actin binding"/>
    <property type="evidence" value="ECO:0007669"/>
    <property type="project" value="TreeGrafter"/>
</dbReference>
<dbReference type="GO" id="GO:0030036">
    <property type="term" value="P:actin cytoskeleton organization"/>
    <property type="evidence" value="ECO:0007669"/>
    <property type="project" value="TreeGrafter"/>
</dbReference>
<accession>A0AAF0IX95</accession>
<feature type="region of interest" description="Disordered" evidence="5">
    <location>
        <begin position="1"/>
        <end position="140"/>
    </location>
</feature>
<feature type="compositionally biased region" description="Pro residues" evidence="5">
    <location>
        <begin position="40"/>
        <end position="56"/>
    </location>
</feature>
<keyword evidence="3 4" id="KW-0440">LIM domain</keyword>
<dbReference type="AlphaFoldDB" id="A0AAF0IX95"/>
<name>A0AAF0IX95_9BASI</name>
<dbReference type="InterPro" id="IPR001781">
    <property type="entry name" value="Znf_LIM"/>
</dbReference>
<sequence>MPQRPLPRPSGPLMASPSAFDLFQSAHVQPFAAPTTVPSSAPPVPPKSPTPDPPPVSSASVLARAEEIMRQGSPSRRRRRPATPMASTPPPGPRPGPDVRPVSPRAHTLLASQSLHETDAPGPLLEGPRTRSRPLPVPIPRADSASLFDFARPYAPSVPETPHVAALERTSTPPARPPLPSPPMRRTTALEEASEGPMIPVARTPSPSTPHETRPAIPVIMIDGEVMTDDMMDPIAADPEANIATSDEAPAPQHASSSSAAERELWQGSRVSEGITATCHRCSRWIGGAMVHALGHEWHARCFTCAHCGMPLEHVSFYEHGGQPYCHLDFHELFSRRCYHCKTPIVEERFVTVDAFGESRAYHELHFFCASCGEPFIDPKDADDTSLSEGSRPFFVHGRHAYCESCHHRLHRPKCHACHRPVGDEHIEALRAVWHRECFVCTRCRKPCLGAVFAAPDGSPCDFDCYQAWIRGGTSGPAPPAPPAFVH</sequence>
<dbReference type="PANTHER" id="PTHR24214:SF38">
    <property type="entry name" value="PDZ AND LIM DOMAIN PROTEIN ZASP-RELATED"/>
    <property type="match status" value="1"/>
</dbReference>
<keyword evidence="2 4" id="KW-0862">Zinc</keyword>
<keyword evidence="1 4" id="KW-0479">Metal-binding</keyword>
<dbReference type="PROSITE" id="PS50023">
    <property type="entry name" value="LIM_DOMAIN_2"/>
    <property type="match status" value="2"/>
</dbReference>
<evidence type="ECO:0000313" key="8">
    <source>
        <dbReference type="Proteomes" id="UP001220961"/>
    </source>
</evidence>
<evidence type="ECO:0000313" key="7">
    <source>
        <dbReference type="EMBL" id="WFD20767.1"/>
    </source>
</evidence>
<dbReference type="CDD" id="cd09396">
    <property type="entry name" value="LIM_DA1"/>
    <property type="match status" value="1"/>
</dbReference>
<dbReference type="Pfam" id="PF00412">
    <property type="entry name" value="LIM"/>
    <property type="match status" value="3"/>
</dbReference>
<protein>
    <recommendedName>
        <fullName evidence="6">LIM zinc-binding domain-containing protein</fullName>
    </recommendedName>
</protein>
<feature type="region of interest" description="Disordered" evidence="5">
    <location>
        <begin position="246"/>
        <end position="266"/>
    </location>
</feature>
<dbReference type="EMBL" id="CP119913">
    <property type="protein sequence ID" value="WFD20767.1"/>
    <property type="molecule type" value="Genomic_DNA"/>
</dbReference>
<dbReference type="PROSITE" id="PS00478">
    <property type="entry name" value="LIM_DOMAIN_1"/>
    <property type="match status" value="1"/>
</dbReference>
<dbReference type="GO" id="GO:0046872">
    <property type="term" value="F:metal ion binding"/>
    <property type="evidence" value="ECO:0007669"/>
    <property type="project" value="UniProtKB-KW"/>
</dbReference>
<feature type="compositionally biased region" description="Low complexity" evidence="5">
    <location>
        <begin position="30"/>
        <end position="39"/>
    </location>
</feature>
<feature type="region of interest" description="Disordered" evidence="5">
    <location>
        <begin position="191"/>
        <end position="214"/>
    </location>
</feature>
<evidence type="ECO:0000256" key="1">
    <source>
        <dbReference type="ARBA" id="ARBA00022723"/>
    </source>
</evidence>
<dbReference type="Gene3D" id="2.10.110.10">
    <property type="entry name" value="Cysteine Rich Protein"/>
    <property type="match status" value="3"/>
</dbReference>
<organism evidence="7 8">
    <name type="scientific">Malassezia caprae</name>
    <dbReference type="NCBI Taxonomy" id="1381934"/>
    <lineage>
        <taxon>Eukaryota</taxon>
        <taxon>Fungi</taxon>
        <taxon>Dikarya</taxon>
        <taxon>Basidiomycota</taxon>
        <taxon>Ustilaginomycotina</taxon>
        <taxon>Malasseziomycetes</taxon>
        <taxon>Malasseziales</taxon>
        <taxon>Malasseziaceae</taxon>
        <taxon>Malassezia</taxon>
    </lineage>
</organism>
<gene>
    <name evidence="7" type="ORF">MCAP1_003020</name>
</gene>
<feature type="domain" description="LIM zinc-binding" evidence="6">
    <location>
        <begin position="277"/>
        <end position="336"/>
    </location>
</feature>
<dbReference type="SUPFAM" id="SSF57716">
    <property type="entry name" value="Glucocorticoid receptor-like (DNA-binding domain)"/>
    <property type="match status" value="3"/>
</dbReference>
<dbReference type="SMART" id="SM00132">
    <property type="entry name" value="LIM"/>
    <property type="match status" value="3"/>
</dbReference>
<dbReference type="CDD" id="cd08368">
    <property type="entry name" value="LIM"/>
    <property type="match status" value="2"/>
</dbReference>
<dbReference type="PANTHER" id="PTHR24214">
    <property type="entry name" value="PDZ AND LIM DOMAIN PROTEIN ZASP"/>
    <property type="match status" value="1"/>
</dbReference>
<evidence type="ECO:0000256" key="5">
    <source>
        <dbReference type="SAM" id="MobiDB-lite"/>
    </source>
</evidence>
<dbReference type="GO" id="GO:0030695">
    <property type="term" value="F:GTPase regulator activity"/>
    <property type="evidence" value="ECO:0007669"/>
    <property type="project" value="UniProtKB-ARBA"/>
</dbReference>
<keyword evidence="8" id="KW-1185">Reference proteome</keyword>
<dbReference type="GO" id="GO:0031941">
    <property type="term" value="C:filamentous actin"/>
    <property type="evidence" value="ECO:0007669"/>
    <property type="project" value="TreeGrafter"/>
</dbReference>
<feature type="compositionally biased region" description="Pro residues" evidence="5">
    <location>
        <begin position="87"/>
        <end position="98"/>
    </location>
</feature>
<evidence type="ECO:0000256" key="2">
    <source>
        <dbReference type="ARBA" id="ARBA00022833"/>
    </source>
</evidence>
<feature type="domain" description="LIM zinc-binding" evidence="6">
    <location>
        <begin position="413"/>
        <end position="472"/>
    </location>
</feature>
<feature type="compositionally biased region" description="Pro residues" evidence="5">
    <location>
        <begin position="1"/>
        <end position="10"/>
    </location>
</feature>
<dbReference type="GO" id="GO:0001725">
    <property type="term" value="C:stress fiber"/>
    <property type="evidence" value="ECO:0007669"/>
    <property type="project" value="TreeGrafter"/>
</dbReference>
<reference evidence="7" key="1">
    <citation type="submission" date="2023-03" db="EMBL/GenBank/DDBJ databases">
        <title>Mating type loci evolution in Malassezia.</title>
        <authorList>
            <person name="Coelho M.A."/>
        </authorList>
    </citation>
    <scope>NUCLEOTIDE SEQUENCE</scope>
    <source>
        <strain evidence="7">CBS 10434</strain>
    </source>
</reference>
<evidence type="ECO:0000256" key="4">
    <source>
        <dbReference type="PROSITE-ProRule" id="PRU00125"/>
    </source>
</evidence>